<protein>
    <submittedName>
        <fullName evidence="1">Uncharacterized protein</fullName>
    </submittedName>
</protein>
<reference evidence="1 2" key="1">
    <citation type="journal article" date="2023" name="Plants (Basel)">
        <title>Bridging the Gap: Combining Genomics and Transcriptomics Approaches to Understand Stylosanthes scabra, an Orphan Legume from the Brazilian Caatinga.</title>
        <authorList>
            <person name="Ferreira-Neto J.R.C."/>
            <person name="da Silva M.D."/>
            <person name="Binneck E."/>
            <person name="de Melo N.F."/>
            <person name="da Silva R.H."/>
            <person name="de Melo A.L.T.M."/>
            <person name="Pandolfi V."/>
            <person name="Bustamante F.O."/>
            <person name="Brasileiro-Vidal A.C."/>
            <person name="Benko-Iseppon A.M."/>
        </authorList>
    </citation>
    <scope>NUCLEOTIDE SEQUENCE [LARGE SCALE GENOMIC DNA]</scope>
    <source>
        <tissue evidence="1">Leaves</tissue>
    </source>
</reference>
<evidence type="ECO:0000313" key="2">
    <source>
        <dbReference type="Proteomes" id="UP001341840"/>
    </source>
</evidence>
<feature type="non-terminal residue" evidence="1">
    <location>
        <position position="1"/>
    </location>
</feature>
<keyword evidence="2" id="KW-1185">Reference proteome</keyword>
<sequence length="100" mass="11437">ERPQSSQKTDLEKMFEFITTWRFQTGALFIPAQLAYNPRPSPFEEPTTYPTCSGTPRVPVRYIPTCTRHRARNSVRDTACPPHITELLIRLGVMQEGVTT</sequence>
<name>A0ABU6UTY7_9FABA</name>
<organism evidence="1 2">
    <name type="scientific">Stylosanthes scabra</name>
    <dbReference type="NCBI Taxonomy" id="79078"/>
    <lineage>
        <taxon>Eukaryota</taxon>
        <taxon>Viridiplantae</taxon>
        <taxon>Streptophyta</taxon>
        <taxon>Embryophyta</taxon>
        <taxon>Tracheophyta</taxon>
        <taxon>Spermatophyta</taxon>
        <taxon>Magnoliopsida</taxon>
        <taxon>eudicotyledons</taxon>
        <taxon>Gunneridae</taxon>
        <taxon>Pentapetalae</taxon>
        <taxon>rosids</taxon>
        <taxon>fabids</taxon>
        <taxon>Fabales</taxon>
        <taxon>Fabaceae</taxon>
        <taxon>Papilionoideae</taxon>
        <taxon>50 kb inversion clade</taxon>
        <taxon>dalbergioids sensu lato</taxon>
        <taxon>Dalbergieae</taxon>
        <taxon>Pterocarpus clade</taxon>
        <taxon>Stylosanthes</taxon>
    </lineage>
</organism>
<gene>
    <name evidence="1" type="ORF">PIB30_076411</name>
</gene>
<dbReference type="EMBL" id="JASCZI010121829">
    <property type="protein sequence ID" value="MED6163068.1"/>
    <property type="molecule type" value="Genomic_DNA"/>
</dbReference>
<evidence type="ECO:0000313" key="1">
    <source>
        <dbReference type="EMBL" id="MED6163068.1"/>
    </source>
</evidence>
<dbReference type="Proteomes" id="UP001341840">
    <property type="component" value="Unassembled WGS sequence"/>
</dbReference>
<proteinExistence type="predicted"/>
<comment type="caution">
    <text evidence="1">The sequence shown here is derived from an EMBL/GenBank/DDBJ whole genome shotgun (WGS) entry which is preliminary data.</text>
</comment>
<accession>A0ABU6UTY7</accession>